<protein>
    <submittedName>
        <fullName evidence="3">EspD-like chromopyrrolic acid synthase</fullName>
    </submittedName>
</protein>
<evidence type="ECO:0000313" key="4">
    <source>
        <dbReference type="Proteomes" id="UP000217676"/>
    </source>
</evidence>
<feature type="region of interest" description="Disordered" evidence="1">
    <location>
        <begin position="866"/>
        <end position="917"/>
    </location>
</feature>
<gene>
    <name evidence="3" type="ORF">SLA_0616</name>
</gene>
<feature type="compositionally biased region" description="Low complexity" evidence="1">
    <location>
        <begin position="505"/>
        <end position="518"/>
    </location>
</feature>
<feature type="domain" description="Iminophenyl-pyruvate dimer synthase" evidence="2">
    <location>
        <begin position="740"/>
        <end position="1003"/>
    </location>
</feature>
<dbReference type="EMBL" id="AP017424">
    <property type="protein sequence ID" value="BAU81570.1"/>
    <property type="molecule type" value="Genomic_DNA"/>
</dbReference>
<proteinExistence type="predicted"/>
<evidence type="ECO:0000259" key="2">
    <source>
        <dbReference type="Pfam" id="PF12902"/>
    </source>
</evidence>
<feature type="region of interest" description="Disordered" evidence="1">
    <location>
        <begin position="470"/>
        <end position="540"/>
    </location>
</feature>
<sequence length="1176" mass="123768">MSVFDTPRLYFAGTALTRLPTGPRGAAGAGLLDLATNTVLVPDGPAADCHALLAERGARGGHFSGNGHFSVDARITAVEGPEGRPADPADPGGGPAGGTAGAADPLVGRAVDLWGHYNPYLGTTANRARVFDVDPASAWTTTLMAGRFALGREGRSHDSGYVCLGDVTGFQPPRWQSFAPVPSVLHQFAVPAGPALDWPDGPAAGSPAAVALRAAAGRHGGLLVQFTLAADGEPGTPGHGHTGPGDAPQRWRLHGVIAPWRPEEPRTHPAGRLLVPYGCAGSSGSEGAPDRPGSSGSSGGGARGRRAGICSVWVTSDRAVLNLPFGRPGTGDLELRTTVTDRLVAVVRDTGARGPGVVTVPVAGAGAARADDEGLCLVGADGTGSGRVVWLRERETVVVVDDAALFVEHPDRERGEDHAVEVAVRAFVRGRPAAGRTVVVRQFANPRALPRDPVASAPDARSGRLRIVELRPGRLAEGEAAPGAEPEAGPEAGTEGAEGAGAGETSGTPETPGTSGAAEAPEISGVPETADAPGASDTTDAADAFGERCRVVTDEQGCGWFTLRGARAGTARLLLAADTEDTPPCPLDAPGSAAAAYDDADALGWWAGAGGAHVRVLADDWHLDAVPNEQVSFELLHREVFACYEQLYPFMRDEVFSLEDRCKVETYAKLIWQMCDPANRDRTYYMPPSRDLTLPKARLLLTYLRTRAAADAVLPVSTPAAASAAPRITTRAQLRTALWLAVSVELATSLQYLYAGYSLPTHAAGFAYVRRGVWTPRQLRLACGDGGETLRKGIRDSVFEVAREEMIHFLVVNNILTAMGEPFHVPAIDFGAPGRLPMPLDFALEPLDLASVQRFIAIERPERLAGGAQGAGPAEESVWPGGSSGPAGLLGSAGSAGTGGRAVSAKEATATPFGSPSELYTAIRDGLTRVPDLFLVDRGRGGGEHHLFLGRTVDARHPDYQLEVDDLPSALFAVDFVTEQGEGGVLDAPGPVPESHHDTFVRLGELLMSERADGPGGQGAPWSPAYPALRNPTLDPTHPGRATIRDPHAREVTLLFNRCYFLMLQLMVQHFAESPDASLRRSPLMNTAIDVMTGMMRPLAELLVTLDSGWRGRTAGPSFELEEPPVALPRPDVARRAFAMRFGHLARMARACAGVPDRVPELMAFYAERFRAEGER</sequence>
<feature type="region of interest" description="Disordered" evidence="1">
    <location>
        <begin position="79"/>
        <end position="102"/>
    </location>
</feature>
<keyword evidence="4" id="KW-1185">Reference proteome</keyword>
<dbReference type="KEGG" id="slau:SLA_0616"/>
<name>A0A160NVE1_STRLU</name>
<organism evidence="3 4">
    <name type="scientific">Streptomyces laurentii</name>
    <dbReference type="NCBI Taxonomy" id="39478"/>
    <lineage>
        <taxon>Bacteria</taxon>
        <taxon>Bacillati</taxon>
        <taxon>Actinomycetota</taxon>
        <taxon>Actinomycetes</taxon>
        <taxon>Kitasatosporales</taxon>
        <taxon>Streptomycetaceae</taxon>
        <taxon>Streptomyces</taxon>
    </lineage>
</organism>
<evidence type="ECO:0000256" key="1">
    <source>
        <dbReference type="SAM" id="MobiDB-lite"/>
    </source>
</evidence>
<evidence type="ECO:0000313" key="3">
    <source>
        <dbReference type="EMBL" id="BAU81570.1"/>
    </source>
</evidence>
<dbReference type="Proteomes" id="UP000217676">
    <property type="component" value="Chromosome"/>
</dbReference>
<reference evidence="3 4" key="1">
    <citation type="journal article" date="2016" name="Genome Announc.">
        <title>Complete Genome Sequence of Thiostrepton-Producing Streptomyces laurentii ATCC 31255.</title>
        <authorList>
            <person name="Doi K."/>
            <person name="Fujino Y."/>
            <person name="Nagayoshi Y."/>
            <person name="Ohshima T."/>
            <person name="Ogata S."/>
        </authorList>
    </citation>
    <scope>NUCLEOTIDE SEQUENCE [LARGE SCALE GENOMIC DNA]</scope>
    <source>
        <strain evidence="3 4">ATCC 31255</strain>
    </source>
</reference>
<dbReference type="Gene3D" id="1.20.1260.10">
    <property type="match status" value="1"/>
</dbReference>
<dbReference type="Pfam" id="PF12902">
    <property type="entry name" value="Ferritin-like"/>
    <property type="match status" value="1"/>
</dbReference>
<dbReference type="InterPro" id="IPR012347">
    <property type="entry name" value="Ferritin-like"/>
</dbReference>
<feature type="compositionally biased region" description="Gly residues" evidence="1">
    <location>
        <begin position="91"/>
        <end position="100"/>
    </location>
</feature>
<accession>A0A160NVE1</accession>
<feature type="region of interest" description="Disordered" evidence="1">
    <location>
        <begin position="275"/>
        <end position="305"/>
    </location>
</feature>
<feature type="compositionally biased region" description="Low complexity" evidence="1">
    <location>
        <begin position="478"/>
        <end position="495"/>
    </location>
</feature>
<dbReference type="InterPro" id="IPR026820">
    <property type="entry name" value="VioB/RebD_dom"/>
</dbReference>
<dbReference type="AlphaFoldDB" id="A0A160NVE1"/>